<evidence type="ECO:0000313" key="1">
    <source>
        <dbReference type="EMBL" id="EDM87789.1"/>
    </source>
</evidence>
<reference evidence="1 2" key="2">
    <citation type="submission" date="2007-04" db="EMBL/GenBank/DDBJ databases">
        <title>Draft genome sequence of Ruminococcus obeum (ATCC 29174).</title>
        <authorList>
            <person name="Sudarsanam P."/>
            <person name="Ley R."/>
            <person name="Guruge J."/>
            <person name="Turnbaugh P.J."/>
            <person name="Mahowald M."/>
            <person name="Liep D."/>
            <person name="Gordon J."/>
        </authorList>
    </citation>
    <scope>NUCLEOTIDE SEQUENCE [LARGE SCALE GENOMIC DNA]</scope>
    <source>
        <strain evidence="1 2">ATCC 29174</strain>
    </source>
</reference>
<protein>
    <submittedName>
        <fullName evidence="1">Uncharacterized protein</fullName>
    </submittedName>
</protein>
<dbReference type="EMBL" id="AAVO02000005">
    <property type="protein sequence ID" value="EDM87789.1"/>
    <property type="molecule type" value="Genomic_DNA"/>
</dbReference>
<dbReference type="AlphaFoldDB" id="A5ZRH1"/>
<gene>
    <name evidence="1" type="ORF">RUMOBE_01599</name>
</gene>
<organism evidence="1 2">
    <name type="scientific">Blautia obeum ATCC 29174</name>
    <dbReference type="NCBI Taxonomy" id="411459"/>
    <lineage>
        <taxon>Bacteria</taxon>
        <taxon>Bacillati</taxon>
        <taxon>Bacillota</taxon>
        <taxon>Clostridia</taxon>
        <taxon>Lachnospirales</taxon>
        <taxon>Lachnospiraceae</taxon>
        <taxon>Blautia</taxon>
    </lineage>
</organism>
<comment type="caution">
    <text evidence="1">The sequence shown here is derived from an EMBL/GenBank/DDBJ whole genome shotgun (WGS) entry which is preliminary data.</text>
</comment>
<evidence type="ECO:0000313" key="2">
    <source>
        <dbReference type="Proteomes" id="UP000006002"/>
    </source>
</evidence>
<name>A5ZRH1_9FIRM</name>
<accession>A5ZRH1</accession>
<reference evidence="1 2" key="1">
    <citation type="submission" date="2007-03" db="EMBL/GenBank/DDBJ databases">
        <authorList>
            <person name="Fulton L."/>
            <person name="Clifton S."/>
            <person name="Fulton B."/>
            <person name="Xu J."/>
            <person name="Minx P."/>
            <person name="Pepin K.H."/>
            <person name="Johnson M."/>
            <person name="Thiruvilangam P."/>
            <person name="Bhonagiri V."/>
            <person name="Nash W.E."/>
            <person name="Mardis E.R."/>
            <person name="Wilson R.K."/>
        </authorList>
    </citation>
    <scope>NUCLEOTIDE SEQUENCE [LARGE SCALE GENOMIC DNA]</scope>
    <source>
        <strain evidence="1 2">ATCC 29174</strain>
    </source>
</reference>
<dbReference type="HOGENOM" id="CLU_3266494_0_0_9"/>
<proteinExistence type="predicted"/>
<dbReference type="Proteomes" id="UP000006002">
    <property type="component" value="Unassembled WGS sequence"/>
</dbReference>
<sequence length="41" mass="5029">MQNRTAEMDIFFSKSRIVLYNDDISQECRHNIIYTKHIMHE</sequence>